<dbReference type="STRING" id="48709.A0A1D2N4D1"/>
<comment type="caution">
    <text evidence="2">The sequence shown here is derived from an EMBL/GenBank/DDBJ whole genome shotgun (WGS) entry which is preliminary data.</text>
</comment>
<evidence type="ECO:0000256" key="1">
    <source>
        <dbReference type="SAM" id="MobiDB-lite"/>
    </source>
</evidence>
<proteinExistence type="predicted"/>
<feature type="region of interest" description="Disordered" evidence="1">
    <location>
        <begin position="478"/>
        <end position="517"/>
    </location>
</feature>
<gene>
    <name evidence="2" type="ORF">Ocin01_06590</name>
</gene>
<dbReference type="Proteomes" id="UP000094527">
    <property type="component" value="Unassembled WGS sequence"/>
</dbReference>
<keyword evidence="3" id="KW-1185">Reference proteome</keyword>
<dbReference type="PANTHER" id="PTHR16206">
    <property type="entry name" value="DEP DOMAIN-CONTAINING"/>
    <property type="match status" value="1"/>
</dbReference>
<sequence>MARPNSRTSSEVCHVNYPGFENDVFKLITDYFTSYNGCPLLTYELYDAFITTFIRAELFDFNARLYSCKTTSTSRSRLCHQLNLPYSTTVGNRTPIPNNLATEDQYPFNASESVENLIMDILTPAAIREAARRGRGITSKIQPKRILPVSAPALEVSMNPMEDSVLKSVPEPMSAKSYNADRYRNPFFFETAFTGVNSPVTRVVSETELKSTFCTLPRKGSTVQVGPMSTPPRYVYENPGLDLSASDMIYHPKYSRILKSTDIVNVSPTPNYSFYNYSNQSDSFGSSDASFHRSLPQRSHSSANLSDAYRDRSPYIPGAGRMLGRNPQGIAAEYAKSPSKSARRTLDYYYGADACVPGLMTPEGKRMAVASFRLLTLLLPPSRRKHLQILLRFMSKVAKNEKLMLDVAMTSRALIINVFFKIILNSADVREFDELLALRIVTFMVDNDADIFAISEESELVQQVEEIISEEQITKVPAKDEITPTAPQPQQLTSSSSSSLKQIKSRSKSKIKRLSSENKENQNVKLTYCYPISVDDYEGQKLLGSGGTSQSLRTLLDGIVTDPKIDHEFRRRKLLEQFIFTPISHFKKEYPHIYREKYGNSEPELLLLNESLKEEKPKERRAFSALLKPFRKN</sequence>
<evidence type="ECO:0000313" key="3">
    <source>
        <dbReference type="Proteomes" id="UP000094527"/>
    </source>
</evidence>
<dbReference type="AlphaFoldDB" id="A0A1D2N4D1"/>
<organism evidence="2 3">
    <name type="scientific">Orchesella cincta</name>
    <name type="common">Springtail</name>
    <name type="synonym">Podura cincta</name>
    <dbReference type="NCBI Taxonomy" id="48709"/>
    <lineage>
        <taxon>Eukaryota</taxon>
        <taxon>Metazoa</taxon>
        <taxon>Ecdysozoa</taxon>
        <taxon>Arthropoda</taxon>
        <taxon>Hexapoda</taxon>
        <taxon>Collembola</taxon>
        <taxon>Entomobryomorpha</taxon>
        <taxon>Entomobryoidea</taxon>
        <taxon>Orchesellidae</taxon>
        <taxon>Orchesellinae</taxon>
        <taxon>Orchesella</taxon>
    </lineage>
</organism>
<dbReference type="PANTHER" id="PTHR16206:SF4">
    <property type="entry name" value="PROTEIN LET-99"/>
    <property type="match status" value="1"/>
</dbReference>
<feature type="compositionally biased region" description="Basic residues" evidence="1">
    <location>
        <begin position="503"/>
        <end position="513"/>
    </location>
</feature>
<dbReference type="InterPro" id="IPR008936">
    <property type="entry name" value="Rho_GTPase_activation_prot"/>
</dbReference>
<evidence type="ECO:0000313" key="2">
    <source>
        <dbReference type="EMBL" id="ODN00091.1"/>
    </source>
</evidence>
<accession>A0A1D2N4D1</accession>
<dbReference type="Gene3D" id="1.10.555.10">
    <property type="entry name" value="Rho GTPase activation protein"/>
    <property type="match status" value="1"/>
</dbReference>
<reference evidence="2 3" key="1">
    <citation type="journal article" date="2016" name="Genome Biol. Evol.">
        <title>Gene Family Evolution Reflects Adaptation to Soil Environmental Stressors in the Genome of the Collembolan Orchesella cincta.</title>
        <authorList>
            <person name="Faddeeva-Vakhrusheva A."/>
            <person name="Derks M.F."/>
            <person name="Anvar S.Y."/>
            <person name="Agamennone V."/>
            <person name="Suring W."/>
            <person name="Smit S."/>
            <person name="van Straalen N.M."/>
            <person name="Roelofs D."/>
        </authorList>
    </citation>
    <scope>NUCLEOTIDE SEQUENCE [LARGE SCALE GENOMIC DNA]</scope>
    <source>
        <tissue evidence="2">Mixed pool</tissue>
    </source>
</reference>
<protein>
    <submittedName>
        <fullName evidence="2">DEP domain-containing protein 1B</fullName>
    </submittedName>
</protein>
<name>A0A1D2N4D1_ORCCI</name>
<dbReference type="SUPFAM" id="SSF48350">
    <property type="entry name" value="GTPase activation domain, GAP"/>
    <property type="match status" value="1"/>
</dbReference>
<dbReference type="OrthoDB" id="524326at2759"/>
<dbReference type="EMBL" id="LJIJ01000234">
    <property type="protein sequence ID" value="ODN00091.1"/>
    <property type="molecule type" value="Genomic_DNA"/>
</dbReference>